<evidence type="ECO:0000313" key="1">
    <source>
        <dbReference type="EMBL" id="DAG97932.1"/>
    </source>
</evidence>
<name>A0A8S5VU91_9CAUD</name>
<dbReference type="EMBL" id="BK035393">
    <property type="protein sequence ID" value="DAG97932.1"/>
    <property type="molecule type" value="Genomic_DNA"/>
</dbReference>
<reference evidence="1" key="1">
    <citation type="journal article" date="2021" name="Proc. Natl. Acad. Sci. U.S.A.">
        <title>A Catalog of Tens of Thousands of Viruses from Human Metagenomes Reveals Hidden Associations with Chronic Diseases.</title>
        <authorList>
            <person name="Tisza M.J."/>
            <person name="Buck C.B."/>
        </authorList>
    </citation>
    <scope>NUCLEOTIDE SEQUENCE</scope>
    <source>
        <strain evidence="1">CtASH1</strain>
    </source>
</reference>
<protein>
    <submittedName>
        <fullName evidence="1">Uncharacterized protein</fullName>
    </submittedName>
</protein>
<accession>A0A8S5VU91</accession>
<organism evidence="1">
    <name type="scientific">Ackermannviridae sp</name>
    <dbReference type="NCBI Taxonomy" id="2831612"/>
    <lineage>
        <taxon>Viruses</taxon>
        <taxon>Duplodnaviria</taxon>
        <taxon>Heunggongvirae</taxon>
        <taxon>Uroviricota</taxon>
        <taxon>Caudoviricetes</taxon>
        <taxon>Pantevenvirales</taxon>
        <taxon>Ackermannviridae</taxon>
    </lineage>
</organism>
<proteinExistence type="predicted"/>
<sequence>MLEEYEQRRRKALKSYERFKEVTLKQLDFIQSLEFEKLSPDEKFFQQTKYEYMHGYLRCLRLEFDRILAEEKDL</sequence>